<feature type="compositionally biased region" description="Polar residues" evidence="1">
    <location>
        <begin position="23"/>
        <end position="37"/>
    </location>
</feature>
<sequence length="294" mass="32864">MSGDGISDVHEESSRGSVAKSWSLGSQGVSRRPTSSARVEDSEERSIEEFVERILGGEYICKGALSVLKVHNSGTRIIRVARGNSGKQNDARTLALVQSRSDTSQLFINKLYSEPDERVSRTWKLRDLSSIAVYHNPTEARPHRFSELSLTMDRRVYRFRVPSTTYCRKFIGLLQDNCKIQYGKIPDFQKNRPLRLFVVPAALRPGSVAEPKPGTSKERDSSESGQWPTRDASTSSSASPSPQLVRSFEMLDLRNTVLASQSTTPGQIADEEEVRPKEANSVKRMNYPSHASTW</sequence>
<gene>
    <name evidence="3" type="ORF">RMAR00112_LOCUS22237</name>
    <name evidence="4" type="ORF">RMAR00112_LOCUS22240</name>
    <name evidence="5" type="ORF">RMAR00112_LOCUS22241</name>
</gene>
<dbReference type="InterPro" id="IPR028258">
    <property type="entry name" value="Sec3-PIP2_bind"/>
</dbReference>
<evidence type="ECO:0000313" key="5">
    <source>
        <dbReference type="EMBL" id="CAE0054212.1"/>
    </source>
</evidence>
<feature type="region of interest" description="Disordered" evidence="1">
    <location>
        <begin position="1"/>
        <end position="43"/>
    </location>
</feature>
<dbReference type="EMBL" id="HBHW01028717">
    <property type="protein sequence ID" value="CAE0054211.1"/>
    <property type="molecule type" value="Transcribed_RNA"/>
</dbReference>
<accession>A0A7S2ZYA1</accession>
<dbReference type="Pfam" id="PF15277">
    <property type="entry name" value="Sec3-PIP2_bind"/>
    <property type="match status" value="1"/>
</dbReference>
<feature type="domain" description="Exocyst complex component Sec3 PIP2-binding N-terminal" evidence="2">
    <location>
        <begin position="88"/>
        <end position="178"/>
    </location>
</feature>
<evidence type="ECO:0000313" key="3">
    <source>
        <dbReference type="EMBL" id="CAE0054208.1"/>
    </source>
</evidence>
<dbReference type="EMBL" id="HBHW01028718">
    <property type="protein sequence ID" value="CAE0054212.1"/>
    <property type="molecule type" value="Transcribed_RNA"/>
</dbReference>
<name>A0A7S2ZYA1_9RHOD</name>
<organism evidence="5">
    <name type="scientific">Rhodosorus marinus</name>
    <dbReference type="NCBI Taxonomy" id="101924"/>
    <lineage>
        <taxon>Eukaryota</taxon>
        <taxon>Rhodophyta</taxon>
        <taxon>Stylonematophyceae</taxon>
        <taxon>Stylonematales</taxon>
        <taxon>Stylonemataceae</taxon>
        <taxon>Rhodosorus</taxon>
    </lineage>
</organism>
<evidence type="ECO:0000256" key="1">
    <source>
        <dbReference type="SAM" id="MobiDB-lite"/>
    </source>
</evidence>
<protein>
    <recommendedName>
        <fullName evidence="2">Exocyst complex component Sec3 PIP2-binding N-terminal domain-containing protein</fullName>
    </recommendedName>
</protein>
<evidence type="ECO:0000313" key="4">
    <source>
        <dbReference type="EMBL" id="CAE0054211.1"/>
    </source>
</evidence>
<dbReference type="AlphaFoldDB" id="A0A7S2ZYA1"/>
<feature type="compositionally biased region" description="Low complexity" evidence="1">
    <location>
        <begin position="232"/>
        <end position="242"/>
    </location>
</feature>
<reference evidence="5" key="1">
    <citation type="submission" date="2021-01" db="EMBL/GenBank/DDBJ databases">
        <authorList>
            <person name="Corre E."/>
            <person name="Pelletier E."/>
            <person name="Niang G."/>
            <person name="Scheremetjew M."/>
            <person name="Finn R."/>
            <person name="Kale V."/>
            <person name="Holt S."/>
            <person name="Cochrane G."/>
            <person name="Meng A."/>
            <person name="Brown T."/>
            <person name="Cohen L."/>
        </authorList>
    </citation>
    <scope>NUCLEOTIDE SEQUENCE</scope>
    <source>
        <strain evidence="5">CCMP 769</strain>
    </source>
</reference>
<proteinExistence type="predicted"/>
<feature type="region of interest" description="Disordered" evidence="1">
    <location>
        <begin position="205"/>
        <end position="245"/>
    </location>
</feature>
<feature type="region of interest" description="Disordered" evidence="1">
    <location>
        <begin position="259"/>
        <end position="294"/>
    </location>
</feature>
<dbReference type="EMBL" id="HBHW01028713">
    <property type="protein sequence ID" value="CAE0054208.1"/>
    <property type="molecule type" value="Transcribed_RNA"/>
</dbReference>
<evidence type="ECO:0000259" key="2">
    <source>
        <dbReference type="Pfam" id="PF15277"/>
    </source>
</evidence>